<proteinExistence type="predicted"/>
<evidence type="ECO:0000313" key="1">
    <source>
        <dbReference type="EMBL" id="OQA53382.1"/>
    </source>
</evidence>
<comment type="caution">
    <text evidence="1">The sequence shown here is derived from an EMBL/GenBank/DDBJ whole genome shotgun (WGS) entry which is preliminary data.</text>
</comment>
<accession>A0A1V5SHB5</accession>
<protein>
    <submittedName>
        <fullName evidence="1">Uncharacterized protein</fullName>
    </submittedName>
</protein>
<dbReference type="EMBL" id="MWBO01000004">
    <property type="protein sequence ID" value="OQA53382.1"/>
    <property type="molecule type" value="Genomic_DNA"/>
</dbReference>
<sequence length="82" mass="9535">MIEPEGPICEAAPMVLSTPYPARLFQEQKISFSFWQTLSTSLRASARSKKLIFFPETLLHYRGQITDTRSQKKNVKRKKYNV</sequence>
<organism evidence="1">
    <name type="scientific">candidate division WS2 bacterium ADurb.Bin280</name>
    <dbReference type="NCBI Taxonomy" id="1852829"/>
    <lineage>
        <taxon>Bacteria</taxon>
        <taxon>candidate division WS2</taxon>
    </lineage>
</organism>
<dbReference type="Proteomes" id="UP000485367">
    <property type="component" value="Unassembled WGS sequence"/>
</dbReference>
<name>A0A1V5SHB5_9BACT</name>
<reference evidence="1" key="1">
    <citation type="submission" date="2017-02" db="EMBL/GenBank/DDBJ databases">
        <title>Delving into the versatile metabolic prowess of the omnipresent phylum Bacteroidetes.</title>
        <authorList>
            <person name="Nobu M.K."/>
            <person name="Mei R."/>
            <person name="Narihiro T."/>
            <person name="Kuroda K."/>
            <person name="Liu W.-T."/>
        </authorList>
    </citation>
    <scope>NUCLEOTIDE SEQUENCE</scope>
    <source>
        <strain evidence="1">ADurb.Bin280</strain>
    </source>
</reference>
<dbReference type="AlphaFoldDB" id="A0A1V5SHB5"/>
<gene>
    <name evidence="1" type="ORF">BWY43_00022</name>
</gene>